<evidence type="ECO:0000313" key="2">
    <source>
        <dbReference type="Proteomes" id="UP000054359"/>
    </source>
</evidence>
<name>A0A087USM8_STEMI</name>
<feature type="non-terminal residue" evidence="1">
    <location>
        <position position="37"/>
    </location>
</feature>
<dbReference type="EMBL" id="KK121379">
    <property type="protein sequence ID" value="KFM80367.1"/>
    <property type="molecule type" value="Genomic_DNA"/>
</dbReference>
<gene>
    <name evidence="1" type="ORF">X975_07185</name>
</gene>
<accession>A0A087USM8</accession>
<dbReference type="AlphaFoldDB" id="A0A087USM8"/>
<dbReference type="Proteomes" id="UP000054359">
    <property type="component" value="Unassembled WGS sequence"/>
</dbReference>
<keyword evidence="2" id="KW-1185">Reference proteome</keyword>
<proteinExistence type="predicted"/>
<evidence type="ECO:0000313" key="1">
    <source>
        <dbReference type="EMBL" id="KFM80367.1"/>
    </source>
</evidence>
<protein>
    <submittedName>
        <fullName evidence="1">Uncharacterized protein</fullName>
    </submittedName>
</protein>
<reference evidence="1 2" key="1">
    <citation type="submission" date="2013-11" db="EMBL/GenBank/DDBJ databases">
        <title>Genome sequencing of Stegodyphus mimosarum.</title>
        <authorList>
            <person name="Bechsgaard J."/>
        </authorList>
    </citation>
    <scope>NUCLEOTIDE SEQUENCE [LARGE SCALE GENOMIC DNA]</scope>
</reference>
<organism evidence="1 2">
    <name type="scientific">Stegodyphus mimosarum</name>
    <name type="common">African social velvet spider</name>
    <dbReference type="NCBI Taxonomy" id="407821"/>
    <lineage>
        <taxon>Eukaryota</taxon>
        <taxon>Metazoa</taxon>
        <taxon>Ecdysozoa</taxon>
        <taxon>Arthropoda</taxon>
        <taxon>Chelicerata</taxon>
        <taxon>Arachnida</taxon>
        <taxon>Araneae</taxon>
        <taxon>Araneomorphae</taxon>
        <taxon>Entelegynae</taxon>
        <taxon>Eresoidea</taxon>
        <taxon>Eresidae</taxon>
        <taxon>Stegodyphus</taxon>
    </lineage>
</organism>
<sequence length="37" mass="4569">MFITFAFFFYQFHGQYNFHSDILTVSQFYNKHKGNSR</sequence>